<accession>A0A120JWG5</accession>
<dbReference type="OrthoDB" id="9885766at2"/>
<proteinExistence type="predicted"/>
<dbReference type="EMBL" id="CP014226">
    <property type="protein sequence ID" value="AMD01892.1"/>
    <property type="molecule type" value="Genomic_DNA"/>
</dbReference>
<dbReference type="KEGG" id="hco:LOKO_02841"/>
<keyword evidence="1" id="KW-0732">Signal</keyword>
<dbReference type="PATRIC" id="fig|507626.3.peg.2839"/>
<protein>
    <recommendedName>
        <fullName evidence="4">DUF2946 domain-containing protein</fullName>
    </recommendedName>
</protein>
<sequence>MALLLALLLAMTSLSGHGAIQADSADCLQPQAMMQLDSVDADDHRCSACSALMPLPALSTAEPAVPSTVLAVTYADRTPLPPRRPPRT</sequence>
<evidence type="ECO:0000256" key="1">
    <source>
        <dbReference type="SAM" id="SignalP"/>
    </source>
</evidence>
<feature type="signal peptide" evidence="1">
    <location>
        <begin position="1"/>
        <end position="18"/>
    </location>
</feature>
<feature type="chain" id="PRO_5007167057" description="DUF2946 domain-containing protein" evidence="1">
    <location>
        <begin position="19"/>
        <end position="88"/>
    </location>
</feature>
<name>A0A120JWG5_9GAMM</name>
<organism evidence="2 3">
    <name type="scientific">Halomonas chromatireducens</name>
    <dbReference type="NCBI Taxonomy" id="507626"/>
    <lineage>
        <taxon>Bacteria</taxon>
        <taxon>Pseudomonadati</taxon>
        <taxon>Pseudomonadota</taxon>
        <taxon>Gammaproteobacteria</taxon>
        <taxon>Oceanospirillales</taxon>
        <taxon>Halomonadaceae</taxon>
        <taxon>Halomonas</taxon>
    </lineage>
</organism>
<dbReference type="AlphaFoldDB" id="A0A120JWG5"/>
<reference evidence="2 3" key="2">
    <citation type="submission" date="2016-02" db="EMBL/GenBank/DDBJ databases">
        <authorList>
            <person name="Wen L."/>
            <person name="He K."/>
            <person name="Yang H."/>
        </authorList>
    </citation>
    <scope>NUCLEOTIDE SEQUENCE [LARGE SCALE GENOMIC DNA]</scope>
    <source>
        <strain evidence="2 3">AGD 8-3</strain>
    </source>
</reference>
<dbReference type="RefSeq" id="WP_144439672.1">
    <property type="nucleotide sequence ID" value="NZ_CP014226.1"/>
</dbReference>
<evidence type="ECO:0000313" key="2">
    <source>
        <dbReference type="EMBL" id="AMD01892.1"/>
    </source>
</evidence>
<evidence type="ECO:0000313" key="3">
    <source>
        <dbReference type="Proteomes" id="UP000063387"/>
    </source>
</evidence>
<dbReference type="STRING" id="507626.LOKO_02841"/>
<gene>
    <name evidence="2" type="ORF">LOKO_02841</name>
</gene>
<reference evidence="2 3" key="1">
    <citation type="journal article" date="2016" name="Genome Announc.">
        <title>Draft Genome Sequence of 'Halomonas chromatireducens' Strain AGD 8-3, a Haloalkaliphilic Chromate- and Selenite-Reducing Gammaproteobacterium.</title>
        <authorList>
            <person name="Sharko F.S."/>
            <person name="Shapovalova A.A."/>
            <person name="Tsygankova S.V."/>
            <person name="Komova A.V."/>
            <person name="Boulygina E.S."/>
            <person name="Teslyuk A.B."/>
            <person name="Gotovtsev P.M."/>
            <person name="Namsaraev Z.B."/>
            <person name="Khijniak T.V."/>
            <person name="Nedoluzhko A.V."/>
            <person name="Vasilov R.G."/>
        </authorList>
    </citation>
    <scope>NUCLEOTIDE SEQUENCE [LARGE SCALE GENOMIC DNA]</scope>
    <source>
        <strain evidence="2 3">AGD 8-3</strain>
    </source>
</reference>
<evidence type="ECO:0008006" key="4">
    <source>
        <dbReference type="Google" id="ProtNLM"/>
    </source>
</evidence>
<keyword evidence="3" id="KW-1185">Reference proteome</keyword>
<dbReference type="Proteomes" id="UP000063387">
    <property type="component" value="Chromosome"/>
</dbReference>